<evidence type="ECO:0000256" key="5">
    <source>
        <dbReference type="ARBA" id="ARBA00023163"/>
    </source>
</evidence>
<dbReference type="InterPro" id="IPR031693">
    <property type="entry name" value="Sin3_C"/>
</dbReference>
<sequence length="1462" mass="163243">MNNQHLRGPPSFDRERELLDQRQRAADDMAHREREQSERAHREPYHPNVPHHSSTGSIPIHQPVASRMPGIHSPSGLLANHGSTTAVPLGAPPSGPVPNFGGPLHEQGNRPPVQHGAPSNTGPQPQPQHQLFGPMPHTSGPPSGPHGVPTAVQSLFGGPLPPQDGHAPVQQSQAPGSIQGPPPQQAGPGPATQQGQQPILNDALTYLDQVKVQFHDQPEVYNRFLDIMKDFKSQSIDTPGVINRVSELFAGHPNLIQGFNTFLPPGYRIECGAGNDPNTIRVTTPMGTTVQSITGRAPNQGDVHAQNSGRNPFFSHRPGSWSQQPPHGGLDNEAGFPSHPPPGAPGMPYQGQGQGPPFELAGPGQRPGGGSAQMHNATAPAPTPGPRNVRTPTPSSAAAAAATASANGAAAQLANQEKRGPVEFNHAISYVNKIKNRFQDKPEIYKQFLEILQTYQRESKAIADVYSQVTTLFHTAPDLLEDFKQFLPETTGQKTTPGRANEDGTPAPGAMLTPQANAVGGPKMPPLGSFAPPASATKESKKRPRNNEKQTPAPVVSPAEVTPTANRAVGVPASKKPKLAHGKALTSDAPAIEPTLTPVMPEPIPPPSVAAANQEELAFFDRVKKYLGNRTSMNEFLKLCNLFSQQIIDRDTLYHQGCNYLMANQELLSFWKTFLQYDPQDVIVDNIPAPPSGKVSLSNCRAFGPSYRLLPKRERLKPCSGRDDLCTSVLNDDWASHPTWASEDSGFVAHRKNAFEEGLHRIEEERHDYDFNIETNLKCIQLLEPIAQQMLMMTAAEQDQFRMPAALAGQSISIFKRVCKKLYGDKGIDVVNDLFSHPFSVLPIVLARMKQKDEEWRFSQREWSKVWHTQTEAMHLKSLDHMGILAKQADKRQLSAKHLVDVIKTKHEEQRRERSLKGSAPRHQFQWSFSDKDVTLDLLRLMTLYAMHNSQHSNSEKERIWDFFVDFIPAFFDLDNAKVQERIPKFQLDSGEEDGDEPTPLELTNGRSRRNGKRGDLLRGVLDPGRGTGSKSRASKEDSASGSKETTPEVASGNEEETPEINDEQLLSDTSNERWMSANPKPIIIKSQEDSDLLASDDELKADGYFRRRWYNFFCNQSIYVFFSILHVLYQRLREVKESEKVVTESITRVHRPRPARDIGLSEMPNLYFEATDTPDMYWPKAMELIEEYIVGDVDEARFQEIMRHFYLTTGWKLYTIQDLIRTLCRLALTCSVDGKDKAYDLIKQFLSSRERDETSYQTEISARKFAEKCVKDGELFVICWVPSKSEASVRWLQRDETTFYMDEMKLKQRWQYYTSSYVRVEPTEGVPKSKLSKVMLNRNIPANESDSDDGSVPKPMSYDENLAVSICLRSSKMAWGAGSWESYIYNWPPAKKEKDAKAAETSTLYRAYKLREKFVMNNSWMKDLSREEVEKQKADYKKWAEDDTAVAGENAAEGRDVEMSG</sequence>
<dbReference type="PROSITE" id="PS51477">
    <property type="entry name" value="PAH"/>
    <property type="match status" value="2"/>
</dbReference>
<gene>
    <name evidence="10" type="ORF">DNG_04953</name>
</gene>
<evidence type="ECO:0000313" key="11">
    <source>
        <dbReference type="Proteomes" id="UP001187682"/>
    </source>
</evidence>
<dbReference type="FunFam" id="1.20.1160.11:FF:000003">
    <property type="entry name" value="Paired amphipathic helix SIN3-like protein"/>
    <property type="match status" value="1"/>
</dbReference>
<feature type="compositionally biased region" description="Basic and acidic residues" evidence="8">
    <location>
        <begin position="1453"/>
        <end position="1462"/>
    </location>
</feature>
<feature type="compositionally biased region" description="Low complexity" evidence="8">
    <location>
        <begin position="133"/>
        <end position="150"/>
    </location>
</feature>
<feature type="region of interest" description="Disordered" evidence="8">
    <location>
        <begin position="1442"/>
        <end position="1462"/>
    </location>
</feature>
<evidence type="ECO:0000259" key="9">
    <source>
        <dbReference type="SMART" id="SM00761"/>
    </source>
</evidence>
<keyword evidence="3" id="KW-0677">Repeat</keyword>
<keyword evidence="5" id="KW-0804">Transcription</keyword>
<dbReference type="Pfam" id="PF08295">
    <property type="entry name" value="Sin3_corepress"/>
    <property type="match status" value="1"/>
</dbReference>
<dbReference type="PANTHER" id="PTHR12346:SF0">
    <property type="entry name" value="SIN3A, ISOFORM G"/>
    <property type="match status" value="1"/>
</dbReference>
<dbReference type="FunFam" id="1.20.1160.11:FF:000002">
    <property type="entry name" value="Paired amphipathic helix protein SIN3"/>
    <property type="match status" value="1"/>
</dbReference>
<dbReference type="InterPro" id="IPR013194">
    <property type="entry name" value="HDAC_interact_dom"/>
</dbReference>
<evidence type="ECO:0000256" key="1">
    <source>
        <dbReference type="ARBA" id="ARBA00004123"/>
    </source>
</evidence>
<keyword evidence="2" id="KW-0678">Repressor</keyword>
<feature type="compositionally biased region" description="Basic and acidic residues" evidence="8">
    <location>
        <begin position="12"/>
        <end position="45"/>
    </location>
</feature>
<dbReference type="Proteomes" id="UP001187682">
    <property type="component" value="Unassembled WGS sequence"/>
</dbReference>
<dbReference type="GO" id="GO:0033698">
    <property type="term" value="C:Rpd3L complex"/>
    <property type="evidence" value="ECO:0007669"/>
    <property type="project" value="UniProtKB-ARBA"/>
</dbReference>
<keyword evidence="4" id="KW-0805">Transcription regulation</keyword>
<comment type="caution">
    <text evidence="10">The sequence shown here is derived from an EMBL/GenBank/DDBJ whole genome shotgun (WGS) entry which is preliminary data.</text>
</comment>
<dbReference type="FunFam" id="1.20.1160.11:FF:000001">
    <property type="entry name" value="Paired amphipathic helix protein Sin3"/>
    <property type="match status" value="1"/>
</dbReference>
<feature type="compositionally biased region" description="Low complexity" evidence="8">
    <location>
        <begin position="186"/>
        <end position="196"/>
    </location>
</feature>
<dbReference type="SUPFAM" id="SSF47762">
    <property type="entry name" value="PAH2 domain"/>
    <property type="match status" value="3"/>
</dbReference>
<protein>
    <submittedName>
        <fullName evidence="10">Related to transcription regulatory protein</fullName>
    </submittedName>
</protein>
<organism evidence="10 11">
    <name type="scientific">Cephalotrichum gorgonifer</name>
    <dbReference type="NCBI Taxonomy" id="2041049"/>
    <lineage>
        <taxon>Eukaryota</taxon>
        <taxon>Fungi</taxon>
        <taxon>Dikarya</taxon>
        <taxon>Ascomycota</taxon>
        <taxon>Pezizomycotina</taxon>
        <taxon>Sordariomycetes</taxon>
        <taxon>Hypocreomycetidae</taxon>
        <taxon>Microascales</taxon>
        <taxon>Microascaceae</taxon>
        <taxon>Cephalotrichum</taxon>
    </lineage>
</organism>
<name>A0AAE8SV21_9PEZI</name>
<feature type="compositionally biased region" description="Low complexity" evidence="8">
    <location>
        <begin position="170"/>
        <end position="179"/>
    </location>
</feature>
<feature type="region of interest" description="Disordered" evidence="8">
    <location>
        <begin position="489"/>
        <end position="585"/>
    </location>
</feature>
<evidence type="ECO:0000256" key="2">
    <source>
        <dbReference type="ARBA" id="ARBA00022491"/>
    </source>
</evidence>
<feature type="region of interest" description="Disordered" evidence="8">
    <location>
        <begin position="987"/>
        <end position="1070"/>
    </location>
</feature>
<reference evidence="10" key="1">
    <citation type="submission" date="2018-03" db="EMBL/GenBank/DDBJ databases">
        <authorList>
            <person name="Guldener U."/>
        </authorList>
    </citation>
    <scope>NUCLEOTIDE SEQUENCE</scope>
</reference>
<feature type="compositionally biased region" description="Polar residues" evidence="8">
    <location>
        <begin position="117"/>
        <end position="129"/>
    </location>
</feature>
<dbReference type="GO" id="GO:0003714">
    <property type="term" value="F:transcription corepressor activity"/>
    <property type="evidence" value="ECO:0007669"/>
    <property type="project" value="InterPro"/>
</dbReference>
<feature type="compositionally biased region" description="Acidic residues" evidence="8">
    <location>
        <begin position="990"/>
        <end position="999"/>
    </location>
</feature>
<comment type="subcellular location">
    <subcellularLocation>
        <location evidence="1 7">Nucleus</location>
    </subcellularLocation>
</comment>
<dbReference type="InterPro" id="IPR039774">
    <property type="entry name" value="Sin3-like"/>
</dbReference>
<evidence type="ECO:0000256" key="6">
    <source>
        <dbReference type="ARBA" id="ARBA00023242"/>
    </source>
</evidence>
<evidence type="ECO:0000256" key="4">
    <source>
        <dbReference type="ARBA" id="ARBA00023015"/>
    </source>
</evidence>
<dbReference type="Pfam" id="PF16879">
    <property type="entry name" value="Sin3a_C"/>
    <property type="match status" value="1"/>
</dbReference>
<dbReference type="GO" id="GO:0010628">
    <property type="term" value="P:positive regulation of gene expression"/>
    <property type="evidence" value="ECO:0007669"/>
    <property type="project" value="UniProtKB-ARBA"/>
</dbReference>
<feature type="compositionally biased region" description="Polar residues" evidence="8">
    <location>
        <begin position="489"/>
        <end position="498"/>
    </location>
</feature>
<feature type="compositionally biased region" description="Low complexity" evidence="8">
    <location>
        <begin position="346"/>
        <end position="357"/>
    </location>
</feature>
<accession>A0AAE8SV21</accession>
<keyword evidence="11" id="KW-1185">Reference proteome</keyword>
<feature type="compositionally biased region" description="Acidic residues" evidence="8">
    <location>
        <begin position="1054"/>
        <end position="1063"/>
    </location>
</feature>
<evidence type="ECO:0000256" key="3">
    <source>
        <dbReference type="ARBA" id="ARBA00022737"/>
    </source>
</evidence>
<evidence type="ECO:0000256" key="8">
    <source>
        <dbReference type="SAM" id="MobiDB-lite"/>
    </source>
</evidence>
<dbReference type="InterPro" id="IPR036600">
    <property type="entry name" value="PAH_sf"/>
</dbReference>
<feature type="region of interest" description="Disordered" evidence="8">
    <location>
        <begin position="293"/>
        <end position="396"/>
    </location>
</feature>
<evidence type="ECO:0000256" key="7">
    <source>
        <dbReference type="PROSITE-ProRule" id="PRU00810"/>
    </source>
</evidence>
<proteinExistence type="predicted"/>
<feature type="region of interest" description="Disordered" evidence="8">
    <location>
        <begin position="1"/>
        <end position="196"/>
    </location>
</feature>
<dbReference type="GO" id="GO:0000122">
    <property type="term" value="P:negative regulation of transcription by RNA polymerase II"/>
    <property type="evidence" value="ECO:0007669"/>
    <property type="project" value="TreeGrafter"/>
</dbReference>
<feature type="domain" description="Histone deacetylase interacting" evidence="9">
    <location>
        <begin position="699"/>
        <end position="800"/>
    </location>
</feature>
<dbReference type="EMBL" id="ONZQ02000006">
    <property type="protein sequence ID" value="SPO02280.1"/>
    <property type="molecule type" value="Genomic_DNA"/>
</dbReference>
<dbReference type="Pfam" id="PF02671">
    <property type="entry name" value="PAH"/>
    <property type="match status" value="3"/>
</dbReference>
<dbReference type="Gene3D" id="1.20.1160.11">
    <property type="entry name" value="Paired amphipathic helix"/>
    <property type="match status" value="3"/>
</dbReference>
<dbReference type="SMART" id="SM00761">
    <property type="entry name" value="HDAC_interact"/>
    <property type="match status" value="1"/>
</dbReference>
<keyword evidence="6 7" id="KW-0539">Nucleus</keyword>
<dbReference type="InterPro" id="IPR003822">
    <property type="entry name" value="PAH"/>
</dbReference>
<evidence type="ECO:0000313" key="10">
    <source>
        <dbReference type="EMBL" id="SPO02280.1"/>
    </source>
</evidence>
<dbReference type="PANTHER" id="PTHR12346">
    <property type="entry name" value="SIN3B-RELATED"/>
    <property type="match status" value="1"/>
</dbReference>